<accession>A0A650ERA6</accession>
<organism evidence="1 2">
    <name type="scientific">Lactococcus phage CHPC116</name>
    <dbReference type="NCBI Taxonomy" id="2675238"/>
    <lineage>
        <taxon>Viruses</taxon>
        <taxon>Duplodnaviria</taxon>
        <taxon>Heunggongvirae</taxon>
        <taxon>Uroviricota</taxon>
        <taxon>Caudoviricetes</taxon>
        <taxon>Ceduovirus</taxon>
        <taxon>Ceduovirus CHPC116</taxon>
    </lineage>
</organism>
<protein>
    <submittedName>
        <fullName evidence="1">Uncharacterized protein</fullName>
    </submittedName>
</protein>
<gene>
    <name evidence="1" type="ORF">CHPC116_000151</name>
</gene>
<name>A0A650ERA6_9CAUD</name>
<reference evidence="1 2" key="1">
    <citation type="submission" date="2019-11" db="EMBL/GenBank/DDBJ databases">
        <title>Genome Sequences of 31 Lactococcus lactis Bacteriophages Isolated from Foods.</title>
        <authorList>
            <person name="Marcelli B."/>
            <person name="de Jong A."/>
            <person name="Kuipers O.P."/>
        </authorList>
    </citation>
    <scope>NUCLEOTIDE SEQUENCE [LARGE SCALE GENOMIC DNA]</scope>
</reference>
<dbReference type="EMBL" id="MN689507">
    <property type="protein sequence ID" value="QGT52497.1"/>
    <property type="molecule type" value="Genomic_DNA"/>
</dbReference>
<evidence type="ECO:0000313" key="2">
    <source>
        <dbReference type="Proteomes" id="UP000427091"/>
    </source>
</evidence>
<keyword evidence="2" id="KW-1185">Reference proteome</keyword>
<sequence length="67" mass="7569">MALTIKQLIEKLERVEDKTGDVFIEFPSEFLSVDTVLLDNAGDITLINKMASHHCDCQKCKTSEIEL</sequence>
<proteinExistence type="predicted"/>
<dbReference type="Proteomes" id="UP000427091">
    <property type="component" value="Segment"/>
</dbReference>
<evidence type="ECO:0000313" key="1">
    <source>
        <dbReference type="EMBL" id="QGT52497.1"/>
    </source>
</evidence>